<keyword evidence="3" id="KW-0804">Transcription</keyword>
<protein>
    <submittedName>
        <fullName evidence="5">GntR family transcriptional regulator</fullName>
    </submittedName>
</protein>
<dbReference type="OrthoDB" id="9815017at2"/>
<dbReference type="SMART" id="SM00345">
    <property type="entry name" value="HTH_GNTR"/>
    <property type="match status" value="1"/>
</dbReference>
<gene>
    <name evidence="5" type="ORF">SAMN02745189_02338</name>
</gene>
<dbReference type="Gene3D" id="3.40.1410.10">
    <property type="entry name" value="Chorismate lyase-like"/>
    <property type="match status" value="1"/>
</dbReference>
<keyword evidence="6" id="KW-1185">Reference proteome</keyword>
<dbReference type="PRINTS" id="PR00035">
    <property type="entry name" value="HTHGNTR"/>
</dbReference>
<dbReference type="PROSITE" id="PS50949">
    <property type="entry name" value="HTH_GNTR"/>
    <property type="match status" value="1"/>
</dbReference>
<evidence type="ECO:0000256" key="1">
    <source>
        <dbReference type="ARBA" id="ARBA00023015"/>
    </source>
</evidence>
<name>A0A1M7JME9_9BACL</name>
<dbReference type="GO" id="GO:0045892">
    <property type="term" value="P:negative regulation of DNA-templated transcription"/>
    <property type="evidence" value="ECO:0007669"/>
    <property type="project" value="TreeGrafter"/>
</dbReference>
<dbReference type="InterPro" id="IPR000524">
    <property type="entry name" value="Tscrpt_reg_HTH_GntR"/>
</dbReference>
<dbReference type="SMART" id="SM00866">
    <property type="entry name" value="UTRA"/>
    <property type="match status" value="1"/>
</dbReference>
<dbReference type="SUPFAM" id="SSF46785">
    <property type="entry name" value="Winged helix' DNA-binding domain"/>
    <property type="match status" value="1"/>
</dbReference>
<dbReference type="InterPro" id="IPR036390">
    <property type="entry name" value="WH_DNA-bd_sf"/>
</dbReference>
<dbReference type="Proteomes" id="UP000184206">
    <property type="component" value="Unassembled WGS sequence"/>
</dbReference>
<dbReference type="SUPFAM" id="SSF64288">
    <property type="entry name" value="Chorismate lyase-like"/>
    <property type="match status" value="1"/>
</dbReference>
<dbReference type="CDD" id="cd07377">
    <property type="entry name" value="WHTH_GntR"/>
    <property type="match status" value="1"/>
</dbReference>
<dbReference type="InterPro" id="IPR011663">
    <property type="entry name" value="UTRA"/>
</dbReference>
<dbReference type="Pfam" id="PF07702">
    <property type="entry name" value="UTRA"/>
    <property type="match status" value="1"/>
</dbReference>
<dbReference type="PANTHER" id="PTHR44846:SF1">
    <property type="entry name" value="MANNOSYL-D-GLYCERATE TRANSPORT_METABOLISM SYSTEM REPRESSOR MNGR-RELATED"/>
    <property type="match status" value="1"/>
</dbReference>
<keyword evidence="1" id="KW-0805">Transcription regulation</keyword>
<evidence type="ECO:0000256" key="3">
    <source>
        <dbReference type="ARBA" id="ARBA00023163"/>
    </source>
</evidence>
<dbReference type="Pfam" id="PF00392">
    <property type="entry name" value="GntR"/>
    <property type="match status" value="1"/>
</dbReference>
<dbReference type="GO" id="GO:0003677">
    <property type="term" value="F:DNA binding"/>
    <property type="evidence" value="ECO:0007669"/>
    <property type="project" value="UniProtKB-KW"/>
</dbReference>
<dbReference type="RefSeq" id="WP_072710755.1">
    <property type="nucleotide sequence ID" value="NZ_FRCF01000013.1"/>
</dbReference>
<dbReference type="InterPro" id="IPR036388">
    <property type="entry name" value="WH-like_DNA-bd_sf"/>
</dbReference>
<evidence type="ECO:0000256" key="2">
    <source>
        <dbReference type="ARBA" id="ARBA00023125"/>
    </source>
</evidence>
<dbReference type="PANTHER" id="PTHR44846">
    <property type="entry name" value="MANNOSYL-D-GLYCERATE TRANSPORT/METABOLISM SYSTEM REPRESSOR MNGR-RELATED"/>
    <property type="match status" value="1"/>
</dbReference>
<sequence>MKSEAHLYAKVTNEIRQQIDSGKYRDGDKLPSERQLCKEFGVSRITIRQALDRLEEMKIIDRKQGKGTYILPFEYGRLPEIFSRFVCEIEKKGKQHGTKVLHIGRISVDAHLAEKMGLPEGGQVYKVSRLRTVDDLPLAVEHSYIPCGAAPGLDVADIGESSLYQILEGVHSVKIDRAFETLQPAVLNGEDAAHLGRMGGEAVLNIERFAYAAGRMIEYTGFYFIDGEYKYTVDLI</sequence>
<dbReference type="STRING" id="1123231.SAMN02745189_02338"/>
<dbReference type="FunFam" id="1.10.10.10:FF:000079">
    <property type="entry name" value="GntR family transcriptional regulator"/>
    <property type="match status" value="1"/>
</dbReference>
<dbReference type="InterPro" id="IPR028978">
    <property type="entry name" value="Chorismate_lyase_/UTRA_dom_sf"/>
</dbReference>
<proteinExistence type="predicted"/>
<evidence type="ECO:0000313" key="6">
    <source>
        <dbReference type="Proteomes" id="UP000184206"/>
    </source>
</evidence>
<organism evidence="5 6">
    <name type="scientific">Lacicoccus alkaliphilus DSM 16010</name>
    <dbReference type="NCBI Taxonomy" id="1123231"/>
    <lineage>
        <taxon>Bacteria</taxon>
        <taxon>Bacillati</taxon>
        <taxon>Bacillota</taxon>
        <taxon>Bacilli</taxon>
        <taxon>Bacillales</taxon>
        <taxon>Salinicoccaceae</taxon>
        <taxon>Lacicoccus</taxon>
    </lineage>
</organism>
<dbReference type="Gene3D" id="1.10.10.10">
    <property type="entry name" value="Winged helix-like DNA-binding domain superfamily/Winged helix DNA-binding domain"/>
    <property type="match status" value="1"/>
</dbReference>
<dbReference type="InterPro" id="IPR050679">
    <property type="entry name" value="Bact_HTH_transcr_reg"/>
</dbReference>
<feature type="domain" description="HTH gntR-type" evidence="4">
    <location>
        <begin position="5"/>
        <end position="73"/>
    </location>
</feature>
<dbReference type="AlphaFoldDB" id="A0A1M7JME9"/>
<reference evidence="5 6" key="1">
    <citation type="submission" date="2016-11" db="EMBL/GenBank/DDBJ databases">
        <authorList>
            <person name="Jaros S."/>
            <person name="Januszkiewicz K."/>
            <person name="Wedrychowicz H."/>
        </authorList>
    </citation>
    <scope>NUCLEOTIDE SEQUENCE [LARGE SCALE GENOMIC DNA]</scope>
    <source>
        <strain evidence="5 6">DSM 16010</strain>
    </source>
</reference>
<evidence type="ECO:0000259" key="4">
    <source>
        <dbReference type="PROSITE" id="PS50949"/>
    </source>
</evidence>
<dbReference type="GO" id="GO:0003700">
    <property type="term" value="F:DNA-binding transcription factor activity"/>
    <property type="evidence" value="ECO:0007669"/>
    <property type="project" value="InterPro"/>
</dbReference>
<keyword evidence="2" id="KW-0238">DNA-binding</keyword>
<evidence type="ECO:0000313" key="5">
    <source>
        <dbReference type="EMBL" id="SHM53707.1"/>
    </source>
</evidence>
<accession>A0A1M7JME9</accession>
<dbReference type="EMBL" id="FRCF01000013">
    <property type="protein sequence ID" value="SHM53707.1"/>
    <property type="molecule type" value="Genomic_DNA"/>
</dbReference>